<dbReference type="EMBL" id="CP027667">
    <property type="protein sequence ID" value="AVO49775.1"/>
    <property type="molecule type" value="Genomic_DNA"/>
</dbReference>
<keyword evidence="1" id="KW-1133">Transmembrane helix</keyword>
<accession>A0A2R3QDC9</accession>
<protein>
    <recommendedName>
        <fullName evidence="4">Two-component sensor histidine kinase</fullName>
    </recommendedName>
</protein>
<dbReference type="OrthoDB" id="8913947at2"/>
<reference evidence="2 3" key="1">
    <citation type="submission" date="2018-03" db="EMBL/GenBank/DDBJ databases">
        <title>Genome sequencing of Melaminivora sp.</title>
        <authorList>
            <person name="Kim S.-J."/>
            <person name="Heo J."/>
            <person name="Ahn J.-H."/>
            <person name="Kwon S.-W."/>
        </authorList>
    </citation>
    <scope>NUCLEOTIDE SEQUENCE [LARGE SCALE GENOMIC DNA]</scope>
    <source>
        <strain evidence="2 3">SC2-9</strain>
    </source>
</reference>
<evidence type="ECO:0000313" key="3">
    <source>
        <dbReference type="Proteomes" id="UP000237925"/>
    </source>
</evidence>
<organism evidence="2 3">
    <name type="scientific">Melaminivora suipulveris</name>
    <dbReference type="NCBI Taxonomy" id="2109913"/>
    <lineage>
        <taxon>Bacteria</taxon>
        <taxon>Pseudomonadati</taxon>
        <taxon>Pseudomonadota</taxon>
        <taxon>Betaproteobacteria</taxon>
        <taxon>Burkholderiales</taxon>
        <taxon>Comamonadaceae</taxon>
        <taxon>Melaminivora</taxon>
    </lineage>
</organism>
<proteinExistence type="predicted"/>
<dbReference type="KEGG" id="mela:C6568_11305"/>
<dbReference type="RefSeq" id="WP_106684204.1">
    <property type="nucleotide sequence ID" value="NZ_CP027667.1"/>
</dbReference>
<gene>
    <name evidence="2" type="ORF">C6568_11305</name>
</gene>
<dbReference type="Proteomes" id="UP000237925">
    <property type="component" value="Chromosome"/>
</dbReference>
<dbReference type="AlphaFoldDB" id="A0A2R3QDC9"/>
<evidence type="ECO:0000256" key="1">
    <source>
        <dbReference type="SAM" id="Phobius"/>
    </source>
</evidence>
<evidence type="ECO:0008006" key="4">
    <source>
        <dbReference type="Google" id="ProtNLM"/>
    </source>
</evidence>
<name>A0A2R3QDC9_9BURK</name>
<feature type="transmembrane region" description="Helical" evidence="1">
    <location>
        <begin position="170"/>
        <end position="192"/>
    </location>
</feature>
<sequence>MTRAARIQFLALAGLGLLLALLWALSQLAGERHAREMEQQRDAYLLRHLRTAAENYLATGLHLEQMQALQDMIERERAAFAGIVAIDVFSPGGAVLYSTDLGSRGSAVPEPWRAVLAVDGLWEGAAPGQRQVGQRFDSDLGQAAGGIVITLSTIQPPPSLGQWQERGRRLLRWLAAAALAALAAAAALHIGLRRLERPWDEAARVLQAEGDVSKPPATAPLARQAWRLRLAWRNEHRRCQHSLRQLEALDHEA</sequence>
<keyword evidence="1" id="KW-0812">Transmembrane</keyword>
<keyword evidence="3" id="KW-1185">Reference proteome</keyword>
<keyword evidence="1" id="KW-0472">Membrane</keyword>
<evidence type="ECO:0000313" key="2">
    <source>
        <dbReference type="EMBL" id="AVO49775.1"/>
    </source>
</evidence>